<dbReference type="Pfam" id="PF24016">
    <property type="entry name" value="DUF7330"/>
    <property type="match status" value="1"/>
</dbReference>
<feature type="domain" description="DUF7330" evidence="2">
    <location>
        <begin position="49"/>
        <end position="296"/>
    </location>
</feature>
<comment type="caution">
    <text evidence="3">The sequence shown here is derived from an EMBL/GenBank/DDBJ whole genome shotgun (WGS) entry which is preliminary data.</text>
</comment>
<organism evidence="3 4">
    <name type="scientific">Collybiopsis confluens</name>
    <dbReference type="NCBI Taxonomy" id="2823264"/>
    <lineage>
        <taxon>Eukaryota</taxon>
        <taxon>Fungi</taxon>
        <taxon>Dikarya</taxon>
        <taxon>Basidiomycota</taxon>
        <taxon>Agaricomycotina</taxon>
        <taxon>Agaricomycetes</taxon>
        <taxon>Agaricomycetidae</taxon>
        <taxon>Agaricales</taxon>
        <taxon>Marasmiineae</taxon>
        <taxon>Omphalotaceae</taxon>
        <taxon>Collybiopsis</taxon>
    </lineage>
</organism>
<evidence type="ECO:0000259" key="2">
    <source>
        <dbReference type="Pfam" id="PF24016"/>
    </source>
</evidence>
<name>A0A8H5HGK9_9AGAR</name>
<evidence type="ECO:0000256" key="1">
    <source>
        <dbReference type="SAM" id="MobiDB-lite"/>
    </source>
</evidence>
<dbReference type="OrthoDB" id="5289249at2759"/>
<dbReference type="EMBL" id="JAACJN010000050">
    <property type="protein sequence ID" value="KAF5382870.1"/>
    <property type="molecule type" value="Genomic_DNA"/>
</dbReference>
<evidence type="ECO:0000313" key="4">
    <source>
        <dbReference type="Proteomes" id="UP000518752"/>
    </source>
</evidence>
<proteinExistence type="predicted"/>
<protein>
    <recommendedName>
        <fullName evidence="2">DUF7330 domain-containing protein</fullName>
    </recommendedName>
</protein>
<reference evidence="3 4" key="1">
    <citation type="journal article" date="2020" name="ISME J.">
        <title>Uncovering the hidden diversity of litter-decomposition mechanisms in mushroom-forming fungi.</title>
        <authorList>
            <person name="Floudas D."/>
            <person name="Bentzer J."/>
            <person name="Ahren D."/>
            <person name="Johansson T."/>
            <person name="Persson P."/>
            <person name="Tunlid A."/>
        </authorList>
    </citation>
    <scope>NUCLEOTIDE SEQUENCE [LARGE SCALE GENOMIC DNA]</scope>
    <source>
        <strain evidence="3 4">CBS 406.79</strain>
    </source>
</reference>
<dbReference type="InterPro" id="IPR055754">
    <property type="entry name" value="DUF7330"/>
</dbReference>
<gene>
    <name evidence="3" type="ORF">D9757_007270</name>
</gene>
<dbReference type="AlphaFoldDB" id="A0A8H5HGK9"/>
<accession>A0A8H5HGK9</accession>
<keyword evidence="4" id="KW-1185">Reference proteome</keyword>
<evidence type="ECO:0000313" key="3">
    <source>
        <dbReference type="EMBL" id="KAF5382870.1"/>
    </source>
</evidence>
<feature type="region of interest" description="Disordered" evidence="1">
    <location>
        <begin position="147"/>
        <end position="175"/>
    </location>
</feature>
<dbReference type="Proteomes" id="UP000518752">
    <property type="component" value="Unassembled WGS sequence"/>
</dbReference>
<sequence length="301" mass="33434">MKNPVAIPLHSGELLLSSLQYTKHVKSFPKPQTELISPPPSNPPLEPTNFVSIIRGFQPIHEYLIIDPSLDIPFSQRPPLTQTERTGSDRNSVNLKVNNAEIVADIQIVSATVKDTPRLREQRTAASPAKLYVRSDVGDITVRMHREEEAGASSASNGQAIRQRRPFRSTGSRARGTPVKLSIRAGWGDVFVSIPRNYYGPLRITSKGVIKISPVLVNGPLRTVKQSSCGMLYKTRECFVGKELNLDLNLVEEEEEEEERDEDDLRPSAFDAAIPDNDEIVIEAKGGCVYLQYDDEGLKSD</sequence>